<dbReference type="HOGENOM" id="CLU_083287_4_4_11"/>
<dbReference type="PATRIC" id="fig|1246995.3.peg.6032"/>
<sequence>MTQPETLGPVESAVGYVLKQAAVALRGAMDAVLRPMQLTVPQYSCMELLAQRPGLSNAELARGTFVTRQSMNVVLQGLEERGLVTRPAKAVKGRELPAALTEAGRSLLYAASAAIRSVNEQMCAGLTSAQEKALLETLTMLIRNLDPASTGPDLAQ</sequence>
<dbReference type="GO" id="GO:0006950">
    <property type="term" value="P:response to stress"/>
    <property type="evidence" value="ECO:0007669"/>
    <property type="project" value="TreeGrafter"/>
</dbReference>
<dbReference type="EMBL" id="CP006272">
    <property type="protein sequence ID" value="AGZ44215.1"/>
    <property type="molecule type" value="Genomic_DNA"/>
</dbReference>
<proteinExistence type="predicted"/>
<dbReference type="SUPFAM" id="SSF46785">
    <property type="entry name" value="Winged helix' DNA-binding domain"/>
    <property type="match status" value="1"/>
</dbReference>
<keyword evidence="3" id="KW-1185">Reference proteome</keyword>
<dbReference type="InterPro" id="IPR039422">
    <property type="entry name" value="MarR/SlyA-like"/>
</dbReference>
<dbReference type="eggNOG" id="COG1846">
    <property type="taxonomic scope" value="Bacteria"/>
</dbReference>
<accession>U5W8B2</accession>
<dbReference type="STRING" id="1246995.AFR_29770"/>
<protein>
    <submittedName>
        <fullName evidence="2">Transcriptional regulator</fullName>
    </submittedName>
</protein>
<dbReference type="SMART" id="SM00347">
    <property type="entry name" value="HTH_MARR"/>
    <property type="match status" value="1"/>
</dbReference>
<dbReference type="InterPro" id="IPR000835">
    <property type="entry name" value="HTH_MarR-typ"/>
</dbReference>
<evidence type="ECO:0000313" key="3">
    <source>
        <dbReference type="Proteomes" id="UP000017746"/>
    </source>
</evidence>
<dbReference type="KEGG" id="afs:AFR_29770"/>
<feature type="domain" description="HTH marR-type" evidence="1">
    <location>
        <begin position="11"/>
        <end position="143"/>
    </location>
</feature>
<evidence type="ECO:0000259" key="1">
    <source>
        <dbReference type="PROSITE" id="PS50995"/>
    </source>
</evidence>
<dbReference type="Proteomes" id="UP000017746">
    <property type="component" value="Chromosome"/>
</dbReference>
<dbReference type="RefSeq" id="WP_023560552.1">
    <property type="nucleotide sequence ID" value="NC_022657.1"/>
</dbReference>
<dbReference type="InterPro" id="IPR036390">
    <property type="entry name" value="WH_DNA-bd_sf"/>
</dbReference>
<reference evidence="2 3" key="1">
    <citation type="journal article" date="2014" name="J. Biotechnol.">
        <title>Complete genome sequence of the actinobacterium Actinoplanes friuliensis HAG 010964, producer of the lipopeptide antibiotic friulimycin.</title>
        <authorList>
            <person name="Ruckert C."/>
            <person name="Szczepanowski R."/>
            <person name="Albersmeier A."/>
            <person name="Goesmann A."/>
            <person name="Fischer N."/>
            <person name="Steinkamper A."/>
            <person name="Puhler A."/>
            <person name="Biener R."/>
            <person name="Schwartz D."/>
            <person name="Kalinowski J."/>
        </authorList>
    </citation>
    <scope>NUCLEOTIDE SEQUENCE [LARGE SCALE GENOMIC DNA]</scope>
    <source>
        <strain evidence="2 3">DSM 7358</strain>
    </source>
</reference>
<dbReference type="PROSITE" id="PS50995">
    <property type="entry name" value="HTH_MARR_2"/>
    <property type="match status" value="1"/>
</dbReference>
<dbReference type="OrthoDB" id="3177763at2"/>
<dbReference type="PANTHER" id="PTHR33164:SF43">
    <property type="entry name" value="HTH-TYPE TRANSCRIPTIONAL REPRESSOR YETL"/>
    <property type="match status" value="1"/>
</dbReference>
<dbReference type="PANTHER" id="PTHR33164">
    <property type="entry name" value="TRANSCRIPTIONAL REGULATOR, MARR FAMILY"/>
    <property type="match status" value="1"/>
</dbReference>
<dbReference type="AlphaFoldDB" id="U5W8B2"/>
<gene>
    <name evidence="2" type="ORF">AFR_29770</name>
</gene>
<dbReference type="GO" id="GO:0003700">
    <property type="term" value="F:DNA-binding transcription factor activity"/>
    <property type="evidence" value="ECO:0007669"/>
    <property type="project" value="InterPro"/>
</dbReference>
<organism evidence="2 3">
    <name type="scientific">Actinoplanes friuliensis DSM 7358</name>
    <dbReference type="NCBI Taxonomy" id="1246995"/>
    <lineage>
        <taxon>Bacteria</taxon>
        <taxon>Bacillati</taxon>
        <taxon>Actinomycetota</taxon>
        <taxon>Actinomycetes</taxon>
        <taxon>Micromonosporales</taxon>
        <taxon>Micromonosporaceae</taxon>
        <taxon>Actinoplanes</taxon>
    </lineage>
</organism>
<evidence type="ECO:0000313" key="2">
    <source>
        <dbReference type="EMBL" id="AGZ44215.1"/>
    </source>
</evidence>
<dbReference type="Gene3D" id="1.10.10.10">
    <property type="entry name" value="Winged helix-like DNA-binding domain superfamily/Winged helix DNA-binding domain"/>
    <property type="match status" value="1"/>
</dbReference>
<dbReference type="InterPro" id="IPR036388">
    <property type="entry name" value="WH-like_DNA-bd_sf"/>
</dbReference>
<name>U5W8B2_9ACTN</name>
<dbReference type="Pfam" id="PF12802">
    <property type="entry name" value="MarR_2"/>
    <property type="match status" value="1"/>
</dbReference>